<proteinExistence type="predicted"/>
<organism evidence="1 2">
    <name type="scientific">Sarocladium strictum</name>
    <name type="common">Black bundle disease fungus</name>
    <name type="synonym">Acremonium strictum</name>
    <dbReference type="NCBI Taxonomy" id="5046"/>
    <lineage>
        <taxon>Eukaryota</taxon>
        <taxon>Fungi</taxon>
        <taxon>Dikarya</taxon>
        <taxon>Ascomycota</taxon>
        <taxon>Pezizomycotina</taxon>
        <taxon>Sordariomycetes</taxon>
        <taxon>Hypocreomycetidae</taxon>
        <taxon>Hypocreales</taxon>
        <taxon>Sarocladiaceae</taxon>
        <taxon>Sarocladium</taxon>
    </lineage>
</organism>
<dbReference type="AlphaFoldDB" id="A0AA39GM53"/>
<accession>A0AA39GM53</accession>
<dbReference type="Gene3D" id="3.90.850.10">
    <property type="entry name" value="Fumarylacetoacetase-like, C-terminal domain"/>
    <property type="match status" value="1"/>
</dbReference>
<sequence>MTPTVDSELVQLLVEAQRNGNQATPVDPEKFAWISLEDGYRISLAQKEALNETVGMYKTLIMADGVGAAGPIFASRIGHSPDYKFPAGLSVKGLEFEVGLELARDVAPDENLDEEAFDEAVSHYFLGIEVVGTRLAPTATGEKPSMPVQLADHFSALGYVIGAMCPKDIDVSGGLTVTFELDGKEIHRQVGIQPNGSVVASALAHAAQGRD</sequence>
<keyword evidence="2" id="KW-1185">Reference proteome</keyword>
<reference evidence="1" key="1">
    <citation type="submission" date="2022-10" db="EMBL/GenBank/DDBJ databases">
        <title>Determination and structural analysis of whole genome sequence of Sarocladium strictum F4-1.</title>
        <authorList>
            <person name="Hu L."/>
            <person name="Jiang Y."/>
        </authorList>
    </citation>
    <scope>NUCLEOTIDE SEQUENCE</scope>
    <source>
        <strain evidence="1">F4-1</strain>
    </source>
</reference>
<evidence type="ECO:0000313" key="2">
    <source>
        <dbReference type="Proteomes" id="UP001175261"/>
    </source>
</evidence>
<dbReference type="EMBL" id="JAPDFR010000002">
    <property type="protein sequence ID" value="KAK0389158.1"/>
    <property type="molecule type" value="Genomic_DNA"/>
</dbReference>
<protein>
    <submittedName>
        <fullName evidence="1">Uncharacterized protein</fullName>
    </submittedName>
</protein>
<gene>
    <name evidence="1" type="ORF">NLU13_2733</name>
</gene>
<name>A0AA39GM53_SARSR</name>
<comment type="caution">
    <text evidence="1">The sequence shown here is derived from an EMBL/GenBank/DDBJ whole genome shotgun (WGS) entry which is preliminary data.</text>
</comment>
<dbReference type="GO" id="GO:0003824">
    <property type="term" value="F:catalytic activity"/>
    <property type="evidence" value="ECO:0007669"/>
    <property type="project" value="InterPro"/>
</dbReference>
<dbReference type="SUPFAM" id="SSF56529">
    <property type="entry name" value="FAH"/>
    <property type="match status" value="1"/>
</dbReference>
<dbReference type="Proteomes" id="UP001175261">
    <property type="component" value="Unassembled WGS sequence"/>
</dbReference>
<dbReference type="InterPro" id="IPR036663">
    <property type="entry name" value="Fumarylacetoacetase_C_sf"/>
</dbReference>
<evidence type="ECO:0000313" key="1">
    <source>
        <dbReference type="EMBL" id="KAK0389158.1"/>
    </source>
</evidence>